<accession>A0A1G6VMD8</accession>
<evidence type="ECO:0000313" key="1">
    <source>
        <dbReference type="EMBL" id="SDD54704.1"/>
    </source>
</evidence>
<dbReference type="RefSeq" id="WP_017675797.1">
    <property type="nucleotide sequence ID" value="NZ_FMZQ01000020.1"/>
</dbReference>
<keyword evidence="2" id="KW-1185">Reference proteome</keyword>
<dbReference type="EMBL" id="FMZQ01000020">
    <property type="protein sequence ID" value="SDD54704.1"/>
    <property type="molecule type" value="Genomic_DNA"/>
</dbReference>
<gene>
    <name evidence="1" type="ORF">SAMN05216576_1201</name>
</gene>
<dbReference type="AlphaFoldDB" id="A0A1G6VMD8"/>
<proteinExistence type="predicted"/>
<evidence type="ECO:0000313" key="2">
    <source>
        <dbReference type="Proteomes" id="UP000199467"/>
    </source>
</evidence>
<reference evidence="2" key="1">
    <citation type="submission" date="2016-10" db="EMBL/GenBank/DDBJ databases">
        <authorList>
            <person name="Varghese N."/>
            <person name="Submissions S."/>
        </authorList>
    </citation>
    <scope>NUCLEOTIDE SEQUENCE [LARGE SCALE GENOMIC DNA]</scope>
    <source>
        <strain evidence="2">DSM 26382</strain>
    </source>
</reference>
<sequence length="186" mass="21461">MEPDRIYFKDNPWPEGHPIKAFSWLAKVVGEDVWFDLHLESVDYYAERDIEDDEDVDYPSDWAAPIVWGNYHSCTLSSNYWHNGGFRVCAVAEYTPELLDGLEVVVDPNPEALKDWDDLAFHIYLLGHDAVGKHRIRFERIGNSMQFKITWLGAIAQAYVGDYEFKHEFTALVDAAEFPELSSRNA</sequence>
<dbReference type="Proteomes" id="UP000199467">
    <property type="component" value="Unassembled WGS sequence"/>
</dbReference>
<protein>
    <submittedName>
        <fullName evidence="1">Uncharacterized protein</fullName>
    </submittedName>
</protein>
<organism evidence="1 2">
    <name type="scientific">Ectopseudomonas chengduensis</name>
    <dbReference type="NCBI Taxonomy" id="489632"/>
    <lineage>
        <taxon>Bacteria</taxon>
        <taxon>Pseudomonadati</taxon>
        <taxon>Pseudomonadota</taxon>
        <taxon>Gammaproteobacteria</taxon>
        <taxon>Pseudomonadales</taxon>
        <taxon>Pseudomonadaceae</taxon>
        <taxon>Ectopseudomonas</taxon>
    </lineage>
</organism>
<name>A0A1G6VMD8_9GAMM</name>